<evidence type="ECO:0000256" key="1">
    <source>
        <dbReference type="SAM" id="SignalP"/>
    </source>
</evidence>
<organism evidence="2 3">
    <name type="scientific">Paenibacillus mangrovi</name>
    <dbReference type="NCBI Taxonomy" id="2931978"/>
    <lineage>
        <taxon>Bacteria</taxon>
        <taxon>Bacillati</taxon>
        <taxon>Bacillota</taxon>
        <taxon>Bacilli</taxon>
        <taxon>Bacillales</taxon>
        <taxon>Paenibacillaceae</taxon>
        <taxon>Paenibacillus</taxon>
    </lineage>
</organism>
<dbReference type="EMBL" id="JALIRP010000004">
    <property type="protein sequence ID" value="MCJ8012269.1"/>
    <property type="molecule type" value="Genomic_DNA"/>
</dbReference>
<feature type="signal peptide" evidence="1">
    <location>
        <begin position="1"/>
        <end position="24"/>
    </location>
</feature>
<dbReference type="Proteomes" id="UP001139347">
    <property type="component" value="Unassembled WGS sequence"/>
</dbReference>
<proteinExistence type="predicted"/>
<comment type="caution">
    <text evidence="2">The sequence shown here is derived from an EMBL/GenBank/DDBJ whole genome shotgun (WGS) entry which is preliminary data.</text>
</comment>
<sequence>MANKKGFIFVIVMLLNLFLFAACASQETGKTDDGGDTQKIRKAEDEQVLEKNPEEPAVNMDENLTLKIMLPWGEDMLKERVTDTLYKKYPNIKLELLQMPVNSTALQELNANGIVPDIMLAHDGLDVLQEMDMAYPLDDMIEKSQYDLTRFRGGTVEAVRARDPEGKNQLLGLPAEDMVFGLFYNKEIFDKFGVKYPTDGMTWDEVIDLAKKLTAEVGGVKYRGINFLNMEQAFAQLSATGTNPATGETQFSKNPAFANFFDLLKRMQSIPGNYEKDVEDYFQTRNVAMQVEHIYRAPSFTTVEGLKFDMVSFPTWPDKPGVGPSNFAYPWVINKHSEHKEQAFKVIECILSDENQLTLTRIGVPSPLADTKIREQFGAAKGLQELNLNLKGVYSMKDAEPAYSPYGPETLFFGENYIRDQMRKFLDSNDDIQTYLRKMDDEYAAIVTEKKEKQ</sequence>
<feature type="chain" id="PRO_5040853024" evidence="1">
    <location>
        <begin position="25"/>
        <end position="454"/>
    </location>
</feature>
<accession>A0A9X2B292</accession>
<keyword evidence="1" id="KW-0732">Signal</keyword>
<name>A0A9X2B292_9BACL</name>
<dbReference type="PANTHER" id="PTHR43649:SF12">
    <property type="entry name" value="DIACETYLCHITOBIOSE BINDING PROTEIN DASA"/>
    <property type="match status" value="1"/>
</dbReference>
<gene>
    <name evidence="2" type="ORF">MUG84_11045</name>
</gene>
<dbReference type="InterPro" id="IPR050490">
    <property type="entry name" value="Bact_solute-bd_prot1"/>
</dbReference>
<reference evidence="2" key="1">
    <citation type="submission" date="2022-04" db="EMBL/GenBank/DDBJ databases">
        <title>Paenibacillus mangrovi sp. nov., a novel endophytic bacterium isolated from bark of Kandelia candel.</title>
        <authorList>
            <person name="Tuo L."/>
        </authorList>
    </citation>
    <scope>NUCLEOTIDE SEQUENCE</scope>
    <source>
        <strain evidence="2">KQZ6P-2</strain>
    </source>
</reference>
<evidence type="ECO:0000313" key="3">
    <source>
        <dbReference type="Proteomes" id="UP001139347"/>
    </source>
</evidence>
<dbReference type="Pfam" id="PF01547">
    <property type="entry name" value="SBP_bac_1"/>
    <property type="match status" value="1"/>
</dbReference>
<dbReference type="InterPro" id="IPR006059">
    <property type="entry name" value="SBP"/>
</dbReference>
<dbReference type="SUPFAM" id="SSF53850">
    <property type="entry name" value="Periplasmic binding protein-like II"/>
    <property type="match status" value="1"/>
</dbReference>
<dbReference type="RefSeq" id="WP_244725078.1">
    <property type="nucleotide sequence ID" value="NZ_JALIRP010000004.1"/>
</dbReference>
<protein>
    <submittedName>
        <fullName evidence="2">Extracellular solute-binding protein</fullName>
    </submittedName>
</protein>
<dbReference type="Gene3D" id="3.40.190.10">
    <property type="entry name" value="Periplasmic binding protein-like II"/>
    <property type="match status" value="1"/>
</dbReference>
<evidence type="ECO:0000313" key="2">
    <source>
        <dbReference type="EMBL" id="MCJ8012269.1"/>
    </source>
</evidence>
<dbReference type="PANTHER" id="PTHR43649">
    <property type="entry name" value="ARABINOSE-BINDING PROTEIN-RELATED"/>
    <property type="match status" value="1"/>
</dbReference>
<keyword evidence="3" id="KW-1185">Reference proteome</keyword>
<dbReference type="PROSITE" id="PS51257">
    <property type="entry name" value="PROKAR_LIPOPROTEIN"/>
    <property type="match status" value="1"/>
</dbReference>
<dbReference type="AlphaFoldDB" id="A0A9X2B292"/>